<evidence type="ECO:0000256" key="2">
    <source>
        <dbReference type="ARBA" id="ARBA00001946"/>
    </source>
</evidence>
<dbReference type="SUPFAM" id="SSF55811">
    <property type="entry name" value="Nudix"/>
    <property type="match status" value="1"/>
</dbReference>
<dbReference type="InterPro" id="IPR020084">
    <property type="entry name" value="NUDIX_hydrolase_CS"/>
</dbReference>
<dbReference type="AlphaFoldDB" id="A0A6I3KLR7"/>
<gene>
    <name evidence="4" type="primary">rppH</name>
    <name evidence="4" type="synonym">nudH</name>
    <name evidence="6" type="ORF">GIW81_11060</name>
</gene>
<comment type="similarity">
    <text evidence="4">Belongs to the Nudix hydrolase family. RppH subfamily.</text>
</comment>
<dbReference type="InterPro" id="IPR015797">
    <property type="entry name" value="NUDIX_hydrolase-like_dom_sf"/>
</dbReference>
<dbReference type="GO" id="GO:0006753">
    <property type="term" value="P:nucleoside phosphate metabolic process"/>
    <property type="evidence" value="ECO:0007669"/>
    <property type="project" value="TreeGrafter"/>
</dbReference>
<dbReference type="PANTHER" id="PTHR11839">
    <property type="entry name" value="UDP/ADP-SUGAR PYROPHOSPHATASE"/>
    <property type="match status" value="1"/>
</dbReference>
<feature type="domain" description="Nudix hydrolase" evidence="5">
    <location>
        <begin position="16"/>
        <end position="169"/>
    </location>
</feature>
<feature type="short sequence motif" description="Nudix box" evidence="4">
    <location>
        <begin position="58"/>
        <end position="79"/>
    </location>
</feature>
<dbReference type="InterPro" id="IPR000086">
    <property type="entry name" value="NUDIX_hydrolase_dom"/>
</dbReference>
<dbReference type="CDD" id="cd03671">
    <property type="entry name" value="NUDIX_Ap4A_hydrolase_plant_like"/>
    <property type="match status" value="1"/>
</dbReference>
<dbReference type="NCBIfam" id="NF001938">
    <property type="entry name" value="PRK00714.1-5"/>
    <property type="match status" value="1"/>
</dbReference>
<evidence type="ECO:0000256" key="4">
    <source>
        <dbReference type="HAMAP-Rule" id="MF_00298"/>
    </source>
</evidence>
<dbReference type="PANTHER" id="PTHR11839:SF22">
    <property type="entry name" value="NUDIX HYDROLASE 26, CHLOROPLASTIC"/>
    <property type="match status" value="1"/>
</dbReference>
<dbReference type="GO" id="GO:0019693">
    <property type="term" value="P:ribose phosphate metabolic process"/>
    <property type="evidence" value="ECO:0007669"/>
    <property type="project" value="TreeGrafter"/>
</dbReference>
<dbReference type="Gene3D" id="3.90.79.10">
    <property type="entry name" value="Nucleoside Triphosphate Pyrophosphohydrolase"/>
    <property type="match status" value="1"/>
</dbReference>
<organism evidence="6 7">
    <name type="scientific">Hyphomicrobium album</name>
    <dbReference type="NCBI Taxonomy" id="2665159"/>
    <lineage>
        <taxon>Bacteria</taxon>
        <taxon>Pseudomonadati</taxon>
        <taxon>Pseudomonadota</taxon>
        <taxon>Alphaproteobacteria</taxon>
        <taxon>Hyphomicrobiales</taxon>
        <taxon>Hyphomicrobiaceae</taxon>
        <taxon>Hyphomicrobium</taxon>
    </lineage>
</organism>
<dbReference type="PRINTS" id="PR00502">
    <property type="entry name" value="NUDIXFAMILY"/>
</dbReference>
<comment type="cofactor">
    <cofactor evidence="4">
        <name>a divalent metal cation</name>
        <dbReference type="ChEBI" id="CHEBI:60240"/>
    </cofactor>
</comment>
<keyword evidence="7" id="KW-1185">Reference proteome</keyword>
<keyword evidence="3 4" id="KW-0378">Hydrolase</keyword>
<evidence type="ECO:0000313" key="6">
    <source>
        <dbReference type="EMBL" id="MTD94870.1"/>
    </source>
</evidence>
<dbReference type="InterPro" id="IPR020476">
    <property type="entry name" value="Nudix_hydrolase"/>
</dbReference>
<comment type="cofactor">
    <cofactor evidence="1">
        <name>Mn(2+)</name>
        <dbReference type="ChEBI" id="CHEBI:29035"/>
    </cofactor>
</comment>
<dbReference type="EMBL" id="WMBQ01000001">
    <property type="protein sequence ID" value="MTD94870.1"/>
    <property type="molecule type" value="Genomic_DNA"/>
</dbReference>
<name>A0A6I3KLR7_9HYPH</name>
<accession>A0A6I3KLR7</accession>
<reference evidence="6 7" key="1">
    <citation type="submission" date="2019-11" db="EMBL/GenBank/DDBJ databases">
        <title>Identification of a novel strain.</title>
        <authorList>
            <person name="Xu Q."/>
            <person name="Wang G."/>
        </authorList>
    </citation>
    <scope>NUCLEOTIDE SEQUENCE [LARGE SCALE GENOMIC DNA]</scope>
    <source>
        <strain evidence="7">xq</strain>
    </source>
</reference>
<comment type="caution">
    <text evidence="6">The sequence shown here is derived from an EMBL/GenBank/DDBJ whole genome shotgun (WGS) entry which is preliminary data.</text>
</comment>
<sequence length="185" mass="21149">MPPTIAQTDVYLAPLPLRPCVGVVLFNAEGLVWVGRHEPRWARLRDDFGDTFWQLPQGGIEPREPSREAAFRELWEETGVRNATLIGEIPGWLTYELPRELLGVALKGKFAGHRLRWYAMRFDGTDSEIDISGRGGNRPEFDAWQWVPLADVPRLAVDFRRSVYEEVAQEFARFGRRRVASIAAE</sequence>
<dbReference type="RefSeq" id="WP_154739239.1">
    <property type="nucleotide sequence ID" value="NZ_WMBQ01000001.1"/>
</dbReference>
<dbReference type="PROSITE" id="PS51462">
    <property type="entry name" value="NUDIX"/>
    <property type="match status" value="1"/>
</dbReference>
<dbReference type="GO" id="GO:0008893">
    <property type="term" value="F:guanosine-3',5'-bis(diphosphate) 3'-diphosphatase activity"/>
    <property type="evidence" value="ECO:0007669"/>
    <property type="project" value="TreeGrafter"/>
</dbReference>
<protein>
    <recommendedName>
        <fullName evidence="4">RNA pyrophosphohydrolase</fullName>
        <ecNumber evidence="4">3.6.1.-</ecNumber>
    </recommendedName>
    <alternativeName>
        <fullName evidence="4">(Di)nucleoside polyphosphate hydrolase</fullName>
    </alternativeName>
</protein>
<dbReference type="Pfam" id="PF00293">
    <property type="entry name" value="NUDIX"/>
    <property type="match status" value="1"/>
</dbReference>
<dbReference type="HAMAP" id="MF_00298">
    <property type="entry name" value="Nudix_RppH"/>
    <property type="match status" value="1"/>
</dbReference>
<dbReference type="InterPro" id="IPR022927">
    <property type="entry name" value="RppH"/>
</dbReference>
<comment type="cofactor">
    <cofactor evidence="2">
        <name>Mg(2+)</name>
        <dbReference type="ChEBI" id="CHEBI:18420"/>
    </cofactor>
</comment>
<dbReference type="Proteomes" id="UP000440694">
    <property type="component" value="Unassembled WGS sequence"/>
</dbReference>
<dbReference type="GO" id="GO:0034432">
    <property type="term" value="F:bis(5'-adenosyl)-pentaphosphatase activity"/>
    <property type="evidence" value="ECO:0007669"/>
    <property type="project" value="TreeGrafter"/>
</dbReference>
<comment type="function">
    <text evidence="4">Accelerates the degradation of transcripts by removing pyrophosphate from the 5'-end of triphosphorylated RNA, leading to a more labile monophosphorylated state that can stimulate subsequent ribonuclease cleavage.</text>
</comment>
<evidence type="ECO:0000256" key="1">
    <source>
        <dbReference type="ARBA" id="ARBA00001936"/>
    </source>
</evidence>
<proteinExistence type="inferred from homology"/>
<dbReference type="EC" id="3.6.1.-" evidence="4"/>
<evidence type="ECO:0000313" key="7">
    <source>
        <dbReference type="Proteomes" id="UP000440694"/>
    </source>
</evidence>
<dbReference type="PROSITE" id="PS00893">
    <property type="entry name" value="NUDIX_BOX"/>
    <property type="match status" value="1"/>
</dbReference>
<evidence type="ECO:0000256" key="3">
    <source>
        <dbReference type="ARBA" id="ARBA00022801"/>
    </source>
</evidence>
<evidence type="ECO:0000259" key="5">
    <source>
        <dbReference type="PROSITE" id="PS51462"/>
    </source>
</evidence>